<dbReference type="EMBL" id="BJHW01000002">
    <property type="protein sequence ID" value="GDY59635.1"/>
    <property type="molecule type" value="Genomic_DNA"/>
</dbReference>
<dbReference type="AlphaFoldDB" id="A0A4D4LF11"/>
<name>A0A4D4LF11_STRVO</name>
<organism evidence="1 2">
    <name type="scientific">Streptomyces violaceusniger</name>
    <dbReference type="NCBI Taxonomy" id="68280"/>
    <lineage>
        <taxon>Bacteria</taxon>
        <taxon>Bacillati</taxon>
        <taxon>Actinomycetota</taxon>
        <taxon>Actinomycetes</taxon>
        <taxon>Kitasatosporales</taxon>
        <taxon>Streptomycetaceae</taxon>
        <taxon>Streptomyces</taxon>
        <taxon>Streptomyces violaceusniger group</taxon>
    </lineage>
</organism>
<evidence type="ECO:0000313" key="1">
    <source>
        <dbReference type="EMBL" id="GDY59635.1"/>
    </source>
</evidence>
<accession>A0A4D4LF11</accession>
<protein>
    <submittedName>
        <fullName evidence="1">Uncharacterized protein</fullName>
    </submittedName>
</protein>
<dbReference type="OrthoDB" id="4329442at2"/>
<sequence>MTDHNDATDVLAVARIQGQWHAWSAALDEWLPIPLTAEATDRDVEQFYAARGISIRMAESRHTG</sequence>
<gene>
    <name evidence="1" type="ORF">SVIO_102580</name>
</gene>
<dbReference type="RefSeq" id="WP_137981788.1">
    <property type="nucleotide sequence ID" value="NZ_BAAASO010000060.1"/>
</dbReference>
<comment type="caution">
    <text evidence="1">The sequence shown here is derived from an EMBL/GenBank/DDBJ whole genome shotgun (WGS) entry which is preliminary data.</text>
</comment>
<evidence type="ECO:0000313" key="2">
    <source>
        <dbReference type="Proteomes" id="UP000301309"/>
    </source>
</evidence>
<dbReference type="Proteomes" id="UP000301309">
    <property type="component" value="Unassembled WGS sequence"/>
</dbReference>
<keyword evidence="2" id="KW-1185">Reference proteome</keyword>
<proteinExistence type="predicted"/>
<reference evidence="1 2" key="1">
    <citation type="journal article" date="2020" name="Int. J. Syst. Evol. Microbiol.">
        <title>Reclassification of Streptomyces castelarensis and Streptomyces sporoclivatus as later heterotypic synonyms of Streptomyces antimycoticus.</title>
        <authorList>
            <person name="Komaki H."/>
            <person name="Tamura T."/>
        </authorList>
    </citation>
    <scope>NUCLEOTIDE SEQUENCE [LARGE SCALE GENOMIC DNA]</scope>
    <source>
        <strain evidence="1 2">NBRC 13459</strain>
    </source>
</reference>